<evidence type="ECO:0000256" key="6">
    <source>
        <dbReference type="SAM" id="Phobius"/>
    </source>
</evidence>
<dbReference type="AlphaFoldDB" id="A0A061A6U2"/>
<dbReference type="Gene3D" id="3.30.60.30">
    <property type="match status" value="1"/>
</dbReference>
<keyword evidence="4 6" id="KW-1133">Transmembrane helix</keyword>
<dbReference type="Proteomes" id="UP000193380">
    <property type="component" value="Unassembled WGS sequence"/>
</dbReference>
<evidence type="ECO:0000256" key="4">
    <source>
        <dbReference type="ARBA" id="ARBA00022989"/>
    </source>
</evidence>
<dbReference type="GO" id="GO:0015347">
    <property type="term" value="F:sodium-independent organic anion transmembrane transporter activity"/>
    <property type="evidence" value="ECO:0007669"/>
    <property type="project" value="TreeGrafter"/>
</dbReference>
<protein>
    <recommendedName>
        <fullName evidence="7">Kazal-like domain-containing protein</fullName>
    </recommendedName>
</protein>
<proteinExistence type="predicted"/>
<reference evidence="8" key="1">
    <citation type="journal article" date="2014" name="Nat. Commun.">
        <title>The rainbow trout genome provides novel insights into evolution after whole-genome duplication in vertebrates.</title>
        <authorList>
            <person name="Berthelot C."/>
            <person name="Brunet F."/>
            <person name="Chalopin D."/>
            <person name="Juanchich A."/>
            <person name="Bernard M."/>
            <person name="Noel B."/>
            <person name="Bento P."/>
            <person name="Da Silva C."/>
            <person name="Labadie K."/>
            <person name="Alberti A."/>
            <person name="Aury J.M."/>
            <person name="Louis A."/>
            <person name="Dehais P."/>
            <person name="Bardou P."/>
            <person name="Montfort J."/>
            <person name="Klopp C."/>
            <person name="Cabau C."/>
            <person name="Gaspin C."/>
            <person name="Thorgaard G.H."/>
            <person name="Boussaha M."/>
            <person name="Quillet E."/>
            <person name="Guyomard R."/>
            <person name="Galiana D."/>
            <person name="Bobe J."/>
            <person name="Volff J.N."/>
            <person name="Genet C."/>
            <person name="Wincker P."/>
            <person name="Jaillon O."/>
            <person name="Roest Crollius H."/>
            <person name="Guiguen Y."/>
        </authorList>
    </citation>
    <scope>NUCLEOTIDE SEQUENCE [LARGE SCALE GENOMIC DNA]</scope>
</reference>
<dbReference type="PANTHER" id="PTHR11388:SF87">
    <property type="entry name" value="SOLUTE CARRIER ORGANIC ANION TRANSPORTER FAMILY MEMBER 2B1"/>
    <property type="match status" value="1"/>
</dbReference>
<dbReference type="STRING" id="8022.A0A061A6U2"/>
<name>A0A061A6U2_ONCMY</name>
<dbReference type="GO" id="GO:0016324">
    <property type="term" value="C:apical plasma membrane"/>
    <property type="evidence" value="ECO:0007669"/>
    <property type="project" value="TreeGrafter"/>
</dbReference>
<reference evidence="8" key="2">
    <citation type="submission" date="2014-03" db="EMBL/GenBank/DDBJ databases">
        <authorList>
            <person name="Genoscope - CEA"/>
        </authorList>
    </citation>
    <scope>NUCLEOTIDE SEQUENCE</scope>
</reference>
<dbReference type="GO" id="GO:0043252">
    <property type="term" value="P:sodium-independent organic anion transport"/>
    <property type="evidence" value="ECO:0007669"/>
    <property type="project" value="TreeGrafter"/>
</dbReference>
<dbReference type="EMBL" id="FR974875">
    <property type="protein sequence ID" value="CDR18079.1"/>
    <property type="molecule type" value="Genomic_DNA"/>
</dbReference>
<sequence length="107" mass="11380">QNRSLECSSGCSCPTEAFNPVCGSDGVEFRSPCHAGCLTKVLDDNTSKILKYTDCGCIGVSGSYGYALPGTCGSDCKHLLLPFMVLSALTCFIASFSQTPSYMMILR</sequence>
<dbReference type="PROSITE" id="PS51465">
    <property type="entry name" value="KAZAL_2"/>
    <property type="match status" value="1"/>
</dbReference>
<organism evidence="8 9">
    <name type="scientific">Oncorhynchus mykiss</name>
    <name type="common">Rainbow trout</name>
    <name type="synonym">Salmo gairdneri</name>
    <dbReference type="NCBI Taxonomy" id="8022"/>
    <lineage>
        <taxon>Eukaryota</taxon>
        <taxon>Metazoa</taxon>
        <taxon>Chordata</taxon>
        <taxon>Craniata</taxon>
        <taxon>Vertebrata</taxon>
        <taxon>Euteleostomi</taxon>
        <taxon>Actinopterygii</taxon>
        <taxon>Neopterygii</taxon>
        <taxon>Teleostei</taxon>
        <taxon>Protacanthopterygii</taxon>
        <taxon>Salmoniformes</taxon>
        <taxon>Salmonidae</taxon>
        <taxon>Salmoninae</taxon>
        <taxon>Oncorhynchus</taxon>
    </lineage>
</organism>
<feature type="domain" description="Kazal-like" evidence="7">
    <location>
        <begin position="1"/>
        <end position="56"/>
    </location>
</feature>
<gene>
    <name evidence="8" type="ORF">GSONMT00039464001</name>
</gene>
<evidence type="ECO:0000256" key="5">
    <source>
        <dbReference type="ARBA" id="ARBA00023136"/>
    </source>
</evidence>
<feature type="non-terminal residue" evidence="8">
    <location>
        <position position="1"/>
    </location>
</feature>
<dbReference type="GO" id="GO:0016323">
    <property type="term" value="C:basolateral plasma membrane"/>
    <property type="evidence" value="ECO:0007669"/>
    <property type="project" value="TreeGrafter"/>
</dbReference>
<feature type="transmembrane region" description="Helical" evidence="6">
    <location>
        <begin position="79"/>
        <end position="97"/>
    </location>
</feature>
<dbReference type="Pfam" id="PF03137">
    <property type="entry name" value="OATP"/>
    <property type="match status" value="1"/>
</dbReference>
<accession>A0A061A6U2</accession>
<dbReference type="InterPro" id="IPR036058">
    <property type="entry name" value="Kazal_dom_sf"/>
</dbReference>
<evidence type="ECO:0000256" key="3">
    <source>
        <dbReference type="ARBA" id="ARBA00022692"/>
    </source>
</evidence>
<evidence type="ECO:0000313" key="8">
    <source>
        <dbReference type="EMBL" id="CDR18079.1"/>
    </source>
</evidence>
<evidence type="ECO:0000259" key="7">
    <source>
        <dbReference type="PROSITE" id="PS51465"/>
    </source>
</evidence>
<comment type="subcellular location">
    <subcellularLocation>
        <location evidence="1">Cell membrane</location>
        <topology evidence="1">Multi-pass membrane protein</topology>
    </subcellularLocation>
</comment>
<dbReference type="InterPro" id="IPR004156">
    <property type="entry name" value="OATP"/>
</dbReference>
<dbReference type="PANTHER" id="PTHR11388">
    <property type="entry name" value="ORGANIC ANION TRANSPORTER"/>
    <property type="match status" value="1"/>
</dbReference>
<keyword evidence="3 6" id="KW-0812">Transmembrane</keyword>
<dbReference type="GO" id="GO:0015125">
    <property type="term" value="F:bile acid transmembrane transporter activity"/>
    <property type="evidence" value="ECO:0007669"/>
    <property type="project" value="TreeGrafter"/>
</dbReference>
<evidence type="ECO:0000256" key="1">
    <source>
        <dbReference type="ARBA" id="ARBA00004651"/>
    </source>
</evidence>
<dbReference type="SUPFAM" id="SSF100895">
    <property type="entry name" value="Kazal-type serine protease inhibitors"/>
    <property type="match status" value="1"/>
</dbReference>
<dbReference type="InterPro" id="IPR002350">
    <property type="entry name" value="Kazal_dom"/>
</dbReference>
<evidence type="ECO:0000313" key="9">
    <source>
        <dbReference type="Proteomes" id="UP000193380"/>
    </source>
</evidence>
<keyword evidence="2" id="KW-1003">Cell membrane</keyword>
<evidence type="ECO:0000256" key="2">
    <source>
        <dbReference type="ARBA" id="ARBA00022475"/>
    </source>
</evidence>
<keyword evidence="5 6" id="KW-0472">Membrane</keyword>
<dbReference type="PaxDb" id="8022-A0A061A6U2"/>